<evidence type="ECO:0000256" key="1">
    <source>
        <dbReference type="SAM" id="Phobius"/>
    </source>
</evidence>
<sequence>MVHACLAQVYGDVSSPNSSSLLTISRGPLDVCRGEVVAMRFGEKMGALDGERAYSKCRMSRSCARNARSEPAGGIRVQRFLVGGVVAFRSEALFLVTHAVLFGCLILFLTLLLSAVVSIAPLLILRPTA</sequence>
<keyword evidence="2" id="KW-1185">Reference proteome</keyword>
<evidence type="ECO:0000313" key="3">
    <source>
        <dbReference type="WBParaSite" id="PEQ_0000778601-mRNA-1"/>
    </source>
</evidence>
<dbReference type="Proteomes" id="UP000887564">
    <property type="component" value="Unplaced"/>
</dbReference>
<keyword evidence="1" id="KW-0472">Membrane</keyword>
<dbReference type="WBParaSite" id="PEQ_0000778601-mRNA-1">
    <property type="protein sequence ID" value="PEQ_0000778601-mRNA-1"/>
    <property type="gene ID" value="PEQ_0000778601"/>
</dbReference>
<proteinExistence type="predicted"/>
<accession>A0A914RNA9</accession>
<feature type="transmembrane region" description="Helical" evidence="1">
    <location>
        <begin position="99"/>
        <end position="125"/>
    </location>
</feature>
<name>A0A914RNA9_PAREQ</name>
<protein>
    <submittedName>
        <fullName evidence="3">Uncharacterized protein</fullName>
    </submittedName>
</protein>
<reference evidence="3" key="1">
    <citation type="submission" date="2022-11" db="UniProtKB">
        <authorList>
            <consortium name="WormBaseParasite"/>
        </authorList>
    </citation>
    <scope>IDENTIFICATION</scope>
</reference>
<evidence type="ECO:0000313" key="2">
    <source>
        <dbReference type="Proteomes" id="UP000887564"/>
    </source>
</evidence>
<keyword evidence="1" id="KW-0812">Transmembrane</keyword>
<dbReference type="AlphaFoldDB" id="A0A914RNA9"/>
<organism evidence="2 3">
    <name type="scientific">Parascaris equorum</name>
    <name type="common">Equine roundworm</name>
    <dbReference type="NCBI Taxonomy" id="6256"/>
    <lineage>
        <taxon>Eukaryota</taxon>
        <taxon>Metazoa</taxon>
        <taxon>Ecdysozoa</taxon>
        <taxon>Nematoda</taxon>
        <taxon>Chromadorea</taxon>
        <taxon>Rhabditida</taxon>
        <taxon>Spirurina</taxon>
        <taxon>Ascaridomorpha</taxon>
        <taxon>Ascaridoidea</taxon>
        <taxon>Ascarididae</taxon>
        <taxon>Parascaris</taxon>
    </lineage>
</organism>
<keyword evidence="1" id="KW-1133">Transmembrane helix</keyword>